<name>A0A382RGM4_9ZZZZ</name>
<reference evidence="1" key="1">
    <citation type="submission" date="2018-05" db="EMBL/GenBank/DDBJ databases">
        <authorList>
            <person name="Lanie J.A."/>
            <person name="Ng W.-L."/>
            <person name="Kazmierczak K.M."/>
            <person name="Andrzejewski T.M."/>
            <person name="Davidsen T.M."/>
            <person name="Wayne K.J."/>
            <person name="Tettelin H."/>
            <person name="Glass J.I."/>
            <person name="Rusch D."/>
            <person name="Podicherti R."/>
            <person name="Tsui H.-C.T."/>
            <person name="Winkler M.E."/>
        </authorList>
    </citation>
    <scope>NUCLEOTIDE SEQUENCE</scope>
</reference>
<dbReference type="AlphaFoldDB" id="A0A382RGM4"/>
<protein>
    <submittedName>
        <fullName evidence="1">Uncharacterized protein</fullName>
    </submittedName>
</protein>
<proteinExistence type="predicted"/>
<organism evidence="1">
    <name type="scientific">marine metagenome</name>
    <dbReference type="NCBI Taxonomy" id="408172"/>
    <lineage>
        <taxon>unclassified sequences</taxon>
        <taxon>metagenomes</taxon>
        <taxon>ecological metagenomes</taxon>
    </lineage>
</organism>
<evidence type="ECO:0000313" key="1">
    <source>
        <dbReference type="EMBL" id="SVC96550.1"/>
    </source>
</evidence>
<gene>
    <name evidence="1" type="ORF">METZ01_LOCUS349404</name>
</gene>
<accession>A0A382RGM4</accession>
<sequence length="49" mass="5523">MAELTADMFIVPMLRFQRNLLPPFSYPAGDLADWFSSEGGIVTLAWIYA</sequence>
<feature type="non-terminal residue" evidence="1">
    <location>
        <position position="49"/>
    </location>
</feature>
<dbReference type="EMBL" id="UINC01121409">
    <property type="protein sequence ID" value="SVC96550.1"/>
    <property type="molecule type" value="Genomic_DNA"/>
</dbReference>